<dbReference type="FunFam" id="3.40.630.10:FF:000033">
    <property type="entry name" value="M17 leucyl aminopeptidase"/>
    <property type="match status" value="1"/>
</dbReference>
<sequence length="580" mass="60897">MAAIRVSLASSLTLIASTSTSSSSSSVFTKLRWNPVLSLSFSVTPLLCSRRGKRMAHSLAKATLGLTQPAQIEAPMISFAVKEIDLVEWKGDILAVGVTEKDMAKDENSKFQNSILQMLDYQLGGLLSEASSEEDFTGKAGQSTILRLPDLGSKRVGLIGLGSTASSTAYRSLGEAVAAAAKTAQASNVAIALASSDALSDESKPSTASAIATGTVLGTYEDSRFKSESKKSALKSVDILGLGTGPELLKKIKYAEDVCRGVILGKELVNAPANVVTPGVLAEEAKKIASMYSDVLSATILDVEQCKELKMGSYLGVAAASANPPHFIHLCYKPPSGQVKTKLGLVGKGLTFDSGGYNIKTGPGCLIELMKFDMGGSAAVLGAAKALGQIKPDGVEVHFIVAACENMISGTGMRPGDIVTASNGKTIEVNNTDAEGRLTLADALVYACNQGVEKIVDLATLTGACIIALGPSIAGIFTPSDDLAMEMLAASEVTGEKLWRMPMEESYWESMKSEVADMVNTGGRQGGAITAALFLKQFVDERVQWMHIDIAGPVWNEKQKTATGFGISTLVEWVLKNSSS</sequence>
<comment type="catalytic activity">
    <reaction evidence="2">
        <text>Release of N-terminal proline from a peptide.</text>
        <dbReference type="EC" id="3.4.11.5"/>
    </reaction>
</comment>
<proteinExistence type="inferred from homology"/>
<organism evidence="14 15">
    <name type="scientific">Ilex paraguariensis</name>
    <name type="common">yerba mate</name>
    <dbReference type="NCBI Taxonomy" id="185542"/>
    <lineage>
        <taxon>Eukaryota</taxon>
        <taxon>Viridiplantae</taxon>
        <taxon>Streptophyta</taxon>
        <taxon>Embryophyta</taxon>
        <taxon>Tracheophyta</taxon>
        <taxon>Spermatophyta</taxon>
        <taxon>Magnoliopsida</taxon>
        <taxon>eudicotyledons</taxon>
        <taxon>Gunneridae</taxon>
        <taxon>Pentapetalae</taxon>
        <taxon>asterids</taxon>
        <taxon>campanulids</taxon>
        <taxon>Aquifoliales</taxon>
        <taxon>Aquifoliaceae</taxon>
        <taxon>Ilex</taxon>
    </lineage>
</organism>
<evidence type="ECO:0000256" key="6">
    <source>
        <dbReference type="ARBA" id="ARBA00022438"/>
    </source>
</evidence>
<protein>
    <recommendedName>
        <fullName evidence="13">Cytosol aminopeptidase domain-containing protein</fullName>
    </recommendedName>
</protein>
<dbReference type="Pfam" id="PF02789">
    <property type="entry name" value="Peptidase_M17_N"/>
    <property type="match status" value="1"/>
</dbReference>
<evidence type="ECO:0000256" key="11">
    <source>
        <dbReference type="ARBA" id="ARBA00023211"/>
    </source>
</evidence>
<feature type="chain" id="PRO_5044857055" description="Cytosol aminopeptidase domain-containing protein" evidence="12">
    <location>
        <begin position="25"/>
        <end position="580"/>
    </location>
</feature>
<evidence type="ECO:0000256" key="10">
    <source>
        <dbReference type="ARBA" id="ARBA00023016"/>
    </source>
</evidence>
<dbReference type="PRINTS" id="PR00481">
    <property type="entry name" value="LAMNOPPTDASE"/>
</dbReference>
<dbReference type="PROSITE" id="PS00631">
    <property type="entry name" value="CYTOSOL_AP"/>
    <property type="match status" value="1"/>
</dbReference>
<gene>
    <name evidence="14" type="ORF">ILEXP_LOCUS53584</name>
</gene>
<evidence type="ECO:0000313" key="15">
    <source>
        <dbReference type="Proteomes" id="UP001642360"/>
    </source>
</evidence>
<name>A0ABC8UQG8_9AQUA</name>
<keyword evidence="10" id="KW-0346">Stress response</keyword>
<evidence type="ECO:0000256" key="2">
    <source>
        <dbReference type="ARBA" id="ARBA00001585"/>
    </source>
</evidence>
<comment type="cofactor">
    <cofactor evidence="3">
        <name>Mn(2+)</name>
        <dbReference type="ChEBI" id="CHEBI:29035"/>
    </cofactor>
</comment>
<evidence type="ECO:0000256" key="9">
    <source>
        <dbReference type="ARBA" id="ARBA00022801"/>
    </source>
</evidence>
<dbReference type="CDD" id="cd00433">
    <property type="entry name" value="Peptidase_M17"/>
    <property type="match status" value="1"/>
</dbReference>
<keyword evidence="11" id="KW-0464">Manganese</keyword>
<comment type="subunit">
    <text evidence="5">Homohexamer (dimer of homotrimers).</text>
</comment>
<evidence type="ECO:0000256" key="4">
    <source>
        <dbReference type="ARBA" id="ARBA00009528"/>
    </source>
</evidence>
<evidence type="ECO:0000256" key="12">
    <source>
        <dbReference type="SAM" id="SignalP"/>
    </source>
</evidence>
<reference evidence="14 15" key="1">
    <citation type="submission" date="2024-02" db="EMBL/GenBank/DDBJ databases">
        <authorList>
            <person name="Vignale AGUSTIN F."/>
            <person name="Sosa J E."/>
            <person name="Modenutti C."/>
        </authorList>
    </citation>
    <scope>NUCLEOTIDE SEQUENCE [LARGE SCALE GENOMIC DNA]</scope>
</reference>
<evidence type="ECO:0000256" key="3">
    <source>
        <dbReference type="ARBA" id="ARBA00001936"/>
    </source>
</evidence>
<accession>A0ABC8UQG8</accession>
<evidence type="ECO:0000256" key="8">
    <source>
        <dbReference type="ARBA" id="ARBA00022723"/>
    </source>
</evidence>
<dbReference type="Proteomes" id="UP001642360">
    <property type="component" value="Unassembled WGS sequence"/>
</dbReference>
<dbReference type="InterPro" id="IPR000819">
    <property type="entry name" value="Peptidase_M17_C"/>
</dbReference>
<dbReference type="Gene3D" id="3.40.220.10">
    <property type="entry name" value="Leucine Aminopeptidase, subunit E, domain 1"/>
    <property type="match status" value="1"/>
</dbReference>
<dbReference type="InterPro" id="IPR023042">
    <property type="entry name" value="Peptidase_M17_leu_NH2_pept"/>
</dbReference>
<comment type="similarity">
    <text evidence="4">Belongs to the peptidase M17 family.</text>
</comment>
<feature type="domain" description="Cytosol aminopeptidase" evidence="13">
    <location>
        <begin position="431"/>
        <end position="438"/>
    </location>
</feature>
<comment type="caution">
    <text evidence="14">The sequence shown here is derived from an EMBL/GenBank/DDBJ whole genome shotgun (WGS) entry which is preliminary data.</text>
</comment>
<dbReference type="InterPro" id="IPR011356">
    <property type="entry name" value="Leucine_aapep/pepB"/>
</dbReference>
<comment type="catalytic activity">
    <reaction evidence="1">
        <text>Release of an N-terminal amino acid, Xaa-|-Yaa-, in which Xaa is preferably Leu, but may be other amino acids including Pro although not Arg or Lys, and Yaa may be Pro. Amino acid amides and methyl esters are also readily hydrolyzed, but rates on arylamides are exceedingly low.</text>
        <dbReference type="EC" id="3.4.11.1"/>
    </reaction>
</comment>
<dbReference type="GO" id="GO:0046872">
    <property type="term" value="F:metal ion binding"/>
    <property type="evidence" value="ECO:0007669"/>
    <property type="project" value="UniProtKB-KW"/>
</dbReference>
<dbReference type="SUPFAM" id="SSF53187">
    <property type="entry name" value="Zn-dependent exopeptidases"/>
    <property type="match status" value="1"/>
</dbReference>
<feature type="signal peptide" evidence="12">
    <location>
        <begin position="1"/>
        <end position="24"/>
    </location>
</feature>
<dbReference type="Pfam" id="PF00883">
    <property type="entry name" value="Peptidase_M17"/>
    <property type="match status" value="1"/>
</dbReference>
<dbReference type="SUPFAM" id="SSF52949">
    <property type="entry name" value="Macro domain-like"/>
    <property type="match status" value="1"/>
</dbReference>
<evidence type="ECO:0000313" key="14">
    <source>
        <dbReference type="EMBL" id="CAK9183321.1"/>
    </source>
</evidence>
<dbReference type="NCBIfam" id="NF002076">
    <property type="entry name" value="PRK00913.2-3"/>
    <property type="match status" value="1"/>
</dbReference>
<keyword evidence="15" id="KW-1185">Reference proteome</keyword>
<dbReference type="GO" id="GO:0006508">
    <property type="term" value="P:proteolysis"/>
    <property type="evidence" value="ECO:0007669"/>
    <property type="project" value="UniProtKB-KW"/>
</dbReference>
<dbReference type="Gene3D" id="3.40.630.10">
    <property type="entry name" value="Zn peptidases"/>
    <property type="match status" value="1"/>
</dbReference>
<dbReference type="InterPro" id="IPR008283">
    <property type="entry name" value="Peptidase_M17_N"/>
</dbReference>
<keyword evidence="7" id="KW-0645">Protease</keyword>
<evidence type="ECO:0000259" key="13">
    <source>
        <dbReference type="PROSITE" id="PS00631"/>
    </source>
</evidence>
<dbReference type="GO" id="GO:0004177">
    <property type="term" value="F:aminopeptidase activity"/>
    <property type="evidence" value="ECO:0007669"/>
    <property type="project" value="UniProtKB-KW"/>
</dbReference>
<keyword evidence="8" id="KW-0479">Metal-binding</keyword>
<dbReference type="AlphaFoldDB" id="A0ABC8UQG8"/>
<evidence type="ECO:0000256" key="1">
    <source>
        <dbReference type="ARBA" id="ARBA00000135"/>
    </source>
</evidence>
<dbReference type="HAMAP" id="MF_00181">
    <property type="entry name" value="Cytosol_peptidase_M17"/>
    <property type="match status" value="1"/>
</dbReference>
<dbReference type="InterPro" id="IPR043472">
    <property type="entry name" value="Macro_dom-like"/>
</dbReference>
<keyword evidence="12" id="KW-0732">Signal</keyword>
<dbReference type="PANTHER" id="PTHR11963">
    <property type="entry name" value="LEUCINE AMINOPEPTIDASE-RELATED"/>
    <property type="match status" value="1"/>
</dbReference>
<keyword evidence="9" id="KW-0378">Hydrolase</keyword>
<keyword evidence="6" id="KW-0031">Aminopeptidase</keyword>
<dbReference type="FunFam" id="3.40.220.10:FF:000011">
    <property type="entry name" value="Leucine aminopeptidase 2, chloroplastic"/>
    <property type="match status" value="1"/>
</dbReference>
<dbReference type="EMBL" id="CAUOFW020008613">
    <property type="protein sequence ID" value="CAK9183321.1"/>
    <property type="molecule type" value="Genomic_DNA"/>
</dbReference>
<evidence type="ECO:0000256" key="5">
    <source>
        <dbReference type="ARBA" id="ARBA00011867"/>
    </source>
</evidence>
<evidence type="ECO:0000256" key="7">
    <source>
        <dbReference type="ARBA" id="ARBA00022670"/>
    </source>
</evidence>
<dbReference type="PANTHER" id="PTHR11963:SF23">
    <property type="entry name" value="CYTOSOL AMINOPEPTIDASE"/>
    <property type="match status" value="1"/>
</dbReference>